<keyword evidence="2" id="KW-1185">Reference proteome</keyword>
<evidence type="ECO:0000313" key="2">
    <source>
        <dbReference type="Proteomes" id="UP000009096"/>
    </source>
</evidence>
<organism evidence="1 2">
    <name type="scientific">Gibberella moniliformis (strain M3125 / FGSC 7600)</name>
    <name type="common">Maize ear and stalk rot fungus</name>
    <name type="synonym">Fusarium verticillioides</name>
    <dbReference type="NCBI Taxonomy" id="334819"/>
    <lineage>
        <taxon>Eukaryota</taxon>
        <taxon>Fungi</taxon>
        <taxon>Dikarya</taxon>
        <taxon>Ascomycota</taxon>
        <taxon>Pezizomycotina</taxon>
        <taxon>Sordariomycetes</taxon>
        <taxon>Hypocreomycetidae</taxon>
        <taxon>Hypocreales</taxon>
        <taxon>Nectriaceae</taxon>
        <taxon>Fusarium</taxon>
        <taxon>Fusarium fujikuroi species complex</taxon>
    </lineage>
</organism>
<dbReference type="EMBL" id="DS022250">
    <property type="protein sequence ID" value="EWG47611.1"/>
    <property type="molecule type" value="Genomic_DNA"/>
</dbReference>
<reference evidence="1 2" key="1">
    <citation type="journal article" date="2010" name="Nature">
        <title>Comparative genomics reveals mobile pathogenicity chromosomes in Fusarium.</title>
        <authorList>
            <person name="Ma L.J."/>
            <person name="van der Does H.C."/>
            <person name="Borkovich K.A."/>
            <person name="Coleman J.J."/>
            <person name="Daboussi M.J."/>
            <person name="Di Pietro A."/>
            <person name="Dufresne M."/>
            <person name="Freitag M."/>
            <person name="Grabherr M."/>
            <person name="Henrissat B."/>
            <person name="Houterman P.M."/>
            <person name="Kang S."/>
            <person name="Shim W.B."/>
            <person name="Woloshuk C."/>
            <person name="Xie X."/>
            <person name="Xu J.R."/>
            <person name="Antoniw J."/>
            <person name="Baker S.E."/>
            <person name="Bluhm B.H."/>
            <person name="Breakspear A."/>
            <person name="Brown D.W."/>
            <person name="Butchko R.A."/>
            <person name="Chapman S."/>
            <person name="Coulson R."/>
            <person name="Coutinho P.M."/>
            <person name="Danchin E.G."/>
            <person name="Diener A."/>
            <person name="Gale L.R."/>
            <person name="Gardiner D.M."/>
            <person name="Goff S."/>
            <person name="Hammond-Kosack K.E."/>
            <person name="Hilburn K."/>
            <person name="Hua-Van A."/>
            <person name="Jonkers W."/>
            <person name="Kazan K."/>
            <person name="Kodira C.D."/>
            <person name="Koehrsen M."/>
            <person name="Kumar L."/>
            <person name="Lee Y.H."/>
            <person name="Li L."/>
            <person name="Manners J.M."/>
            <person name="Miranda-Saavedra D."/>
            <person name="Mukherjee M."/>
            <person name="Park G."/>
            <person name="Park J."/>
            <person name="Park S.Y."/>
            <person name="Proctor R.H."/>
            <person name="Regev A."/>
            <person name="Ruiz-Roldan M.C."/>
            <person name="Sain D."/>
            <person name="Sakthikumar S."/>
            <person name="Sykes S."/>
            <person name="Schwartz D.C."/>
            <person name="Turgeon B.G."/>
            <person name="Wapinski I."/>
            <person name="Yoder O."/>
            <person name="Young S."/>
            <person name="Zeng Q."/>
            <person name="Zhou S."/>
            <person name="Galagan J."/>
            <person name="Cuomo C.A."/>
            <person name="Kistler H.C."/>
            <person name="Rep M."/>
        </authorList>
    </citation>
    <scope>NUCLEOTIDE SEQUENCE [LARGE SCALE GENOMIC DNA]</scope>
    <source>
        <strain evidence="2">M3125 / FGSC 7600</strain>
    </source>
</reference>
<proteinExistence type="predicted"/>
<dbReference type="GeneID" id="30073039"/>
<dbReference type="RefSeq" id="XP_018753802.1">
    <property type="nucleotide sequence ID" value="XM_018905401.1"/>
</dbReference>
<dbReference type="AlphaFoldDB" id="W7M9E4"/>
<accession>W7M9E4</accession>
<name>W7M9E4_GIBM7</name>
<gene>
    <name evidence="1" type="ORF">FVEG_16163</name>
</gene>
<dbReference type="EMBL" id="CM000585">
    <property type="protein sequence ID" value="EWG47611.1"/>
    <property type="molecule type" value="Genomic_DNA"/>
</dbReference>
<protein>
    <submittedName>
        <fullName evidence="1">Uncharacterized protein</fullName>
    </submittedName>
</protein>
<dbReference type="KEGG" id="fvr:FVEG_16163"/>
<dbReference type="VEuPathDB" id="FungiDB:FVEG_16163"/>
<evidence type="ECO:0000313" key="1">
    <source>
        <dbReference type="EMBL" id="EWG47611.1"/>
    </source>
</evidence>
<sequence>MDAIAADIWEPFEQSVLDEWVALKDPATGKRLKTRPHWAKPPRSGMSICLMVTCGSRGLM</sequence>
<dbReference type="Proteomes" id="UP000009096">
    <property type="component" value="Chromosome 8"/>
</dbReference>